<dbReference type="AlphaFoldDB" id="A0A9N7VC79"/>
<accession>A0A9N7VC79</accession>
<evidence type="ECO:0000256" key="1">
    <source>
        <dbReference type="SAM" id="MobiDB-lite"/>
    </source>
</evidence>
<dbReference type="EMBL" id="CADEAL010003802">
    <property type="protein sequence ID" value="CAB1445839.1"/>
    <property type="molecule type" value="Genomic_DNA"/>
</dbReference>
<proteinExistence type="predicted"/>
<evidence type="ECO:0000313" key="2">
    <source>
        <dbReference type="EMBL" id="CAB1445839.1"/>
    </source>
</evidence>
<evidence type="ECO:0000313" key="3">
    <source>
        <dbReference type="Proteomes" id="UP001153269"/>
    </source>
</evidence>
<feature type="region of interest" description="Disordered" evidence="1">
    <location>
        <begin position="1"/>
        <end position="20"/>
    </location>
</feature>
<reference evidence="2" key="1">
    <citation type="submission" date="2020-03" db="EMBL/GenBank/DDBJ databases">
        <authorList>
            <person name="Weist P."/>
        </authorList>
    </citation>
    <scope>NUCLEOTIDE SEQUENCE</scope>
</reference>
<keyword evidence="3" id="KW-1185">Reference proteome</keyword>
<comment type="caution">
    <text evidence="2">The sequence shown here is derived from an EMBL/GenBank/DDBJ whole genome shotgun (WGS) entry which is preliminary data.</text>
</comment>
<sequence>MSASARDPSGPRPSPPRVLLPSFLSHPQAPIASAHLFICLQSGGTDRAGREGGVDGGMHGSGVVCGRLFRTRLAMRDEEEISSLRRGLRLSSREGKEKMRNWRYFVSSPFSRLFF</sequence>
<dbReference type="Proteomes" id="UP001153269">
    <property type="component" value="Unassembled WGS sequence"/>
</dbReference>
<protein>
    <submittedName>
        <fullName evidence="2">Uncharacterized protein</fullName>
    </submittedName>
</protein>
<organism evidence="2 3">
    <name type="scientific">Pleuronectes platessa</name>
    <name type="common">European plaice</name>
    <dbReference type="NCBI Taxonomy" id="8262"/>
    <lineage>
        <taxon>Eukaryota</taxon>
        <taxon>Metazoa</taxon>
        <taxon>Chordata</taxon>
        <taxon>Craniata</taxon>
        <taxon>Vertebrata</taxon>
        <taxon>Euteleostomi</taxon>
        <taxon>Actinopterygii</taxon>
        <taxon>Neopterygii</taxon>
        <taxon>Teleostei</taxon>
        <taxon>Neoteleostei</taxon>
        <taxon>Acanthomorphata</taxon>
        <taxon>Carangaria</taxon>
        <taxon>Pleuronectiformes</taxon>
        <taxon>Pleuronectoidei</taxon>
        <taxon>Pleuronectidae</taxon>
        <taxon>Pleuronectes</taxon>
    </lineage>
</organism>
<gene>
    <name evidence="2" type="ORF">PLEPLA_LOCUS33582</name>
</gene>
<name>A0A9N7VC79_PLEPL</name>